<dbReference type="Gene3D" id="3.40.50.720">
    <property type="entry name" value="NAD(P)-binding Rossmann-like Domain"/>
    <property type="match status" value="1"/>
</dbReference>
<dbReference type="PANTHER" id="PTHR44169:SF6">
    <property type="entry name" value="NADPH-DEPENDENT 1-ACYLDIHYDROXYACETONE PHOSPHATE REDUCTASE"/>
    <property type="match status" value="1"/>
</dbReference>
<organism evidence="4 5">
    <name type="scientific">Halarchaeum grantii</name>
    <dbReference type="NCBI Taxonomy" id="1193105"/>
    <lineage>
        <taxon>Archaea</taxon>
        <taxon>Methanobacteriati</taxon>
        <taxon>Methanobacteriota</taxon>
        <taxon>Stenosarchaea group</taxon>
        <taxon>Halobacteria</taxon>
        <taxon>Halobacteriales</taxon>
        <taxon>Halobacteriaceae</taxon>
    </lineage>
</organism>
<dbReference type="PROSITE" id="PS00061">
    <property type="entry name" value="ADH_SHORT"/>
    <property type="match status" value="1"/>
</dbReference>
<keyword evidence="2" id="KW-0560">Oxidoreductase</keyword>
<evidence type="ECO:0000313" key="5">
    <source>
        <dbReference type="Proteomes" id="UP000628840"/>
    </source>
</evidence>
<dbReference type="InterPro" id="IPR036291">
    <property type="entry name" value="NAD(P)-bd_dom_sf"/>
</dbReference>
<dbReference type="CDD" id="cd05374">
    <property type="entry name" value="17beta-HSD-like_SDR_c"/>
    <property type="match status" value="1"/>
</dbReference>
<evidence type="ECO:0000256" key="3">
    <source>
        <dbReference type="RuleBase" id="RU000363"/>
    </source>
</evidence>
<evidence type="ECO:0000313" key="4">
    <source>
        <dbReference type="EMBL" id="GGL31934.1"/>
    </source>
</evidence>
<dbReference type="SUPFAM" id="SSF51735">
    <property type="entry name" value="NAD(P)-binding Rossmann-fold domains"/>
    <property type="match status" value="1"/>
</dbReference>
<evidence type="ECO:0000256" key="1">
    <source>
        <dbReference type="ARBA" id="ARBA00006484"/>
    </source>
</evidence>
<dbReference type="Proteomes" id="UP000628840">
    <property type="component" value="Unassembled WGS sequence"/>
</dbReference>
<dbReference type="InterPro" id="IPR002347">
    <property type="entry name" value="SDR_fam"/>
</dbReference>
<dbReference type="EMBL" id="BMPF01000002">
    <property type="protein sequence ID" value="GGL31934.1"/>
    <property type="molecule type" value="Genomic_DNA"/>
</dbReference>
<evidence type="ECO:0000256" key="2">
    <source>
        <dbReference type="ARBA" id="ARBA00023002"/>
    </source>
</evidence>
<proteinExistence type="inferred from homology"/>
<gene>
    <name evidence="4" type="ORF">GCM10009037_14450</name>
</gene>
<dbReference type="OrthoDB" id="10157at2157"/>
<dbReference type="PRINTS" id="PR00080">
    <property type="entry name" value="SDRFAMILY"/>
</dbReference>
<dbReference type="InterPro" id="IPR020904">
    <property type="entry name" value="Sc_DH/Rdtase_CS"/>
</dbReference>
<name>A0A830EUM7_9EURY</name>
<accession>A0A830EUM7</accession>
<comment type="similarity">
    <text evidence="1 3">Belongs to the short-chain dehydrogenases/reductases (SDR) family.</text>
</comment>
<dbReference type="Pfam" id="PF00106">
    <property type="entry name" value="adh_short"/>
    <property type="match status" value="1"/>
</dbReference>
<comment type="caution">
    <text evidence="4">The sequence shown here is derived from an EMBL/GenBank/DDBJ whole genome shotgun (WGS) entry which is preliminary data.</text>
</comment>
<protein>
    <submittedName>
        <fullName evidence="4">Short-chain dehydrogenase/reductase</fullName>
    </submittedName>
</protein>
<dbReference type="PRINTS" id="PR00081">
    <property type="entry name" value="GDHRDH"/>
</dbReference>
<dbReference type="RefSeq" id="WP_188881682.1">
    <property type="nucleotide sequence ID" value="NZ_BMPF01000002.1"/>
</dbReference>
<dbReference type="FunFam" id="3.40.50.720:FF:000084">
    <property type="entry name" value="Short-chain dehydrogenase reductase"/>
    <property type="match status" value="1"/>
</dbReference>
<dbReference type="AlphaFoldDB" id="A0A830EUM7"/>
<dbReference type="GO" id="GO:0016491">
    <property type="term" value="F:oxidoreductase activity"/>
    <property type="evidence" value="ECO:0007669"/>
    <property type="project" value="UniProtKB-KW"/>
</dbReference>
<dbReference type="PANTHER" id="PTHR44169">
    <property type="entry name" value="NADPH-DEPENDENT 1-ACYLDIHYDROXYACETONE PHOSPHATE REDUCTASE"/>
    <property type="match status" value="1"/>
</dbReference>
<reference evidence="4 5" key="1">
    <citation type="journal article" date="2019" name="Int. J. Syst. Evol. Microbiol.">
        <title>The Global Catalogue of Microorganisms (GCM) 10K type strain sequencing project: providing services to taxonomists for standard genome sequencing and annotation.</title>
        <authorList>
            <consortium name="The Broad Institute Genomics Platform"/>
            <consortium name="The Broad Institute Genome Sequencing Center for Infectious Disease"/>
            <person name="Wu L."/>
            <person name="Ma J."/>
        </authorList>
    </citation>
    <scope>NUCLEOTIDE SEQUENCE [LARGE SCALE GENOMIC DNA]</scope>
    <source>
        <strain evidence="4 5">JCM 19585</strain>
    </source>
</reference>
<sequence>MTSETVLITGASSGIGHATAEAFLDAEWSVWATARDESDLRELREAGCTTAELDVTRPAQCRDVVEELLTVEGRLDCLVNNAGYGQMGAVEDVTTRRLNKQFDVNVYGPHRLIRAALPHMRERGEGTIINLSSVSGRVSTPGMGIYSASKFALEGLSDALRGELKPHGIDVALVEPGPVETAFSARAADELEPVEASGAYDRVYRFFEDFDAVSGGFASSQPEDVAAVVLEAASTTDPDPRYPVGPAARAMLLARYAPDRIRDRVVDLLYKLA</sequence>
<keyword evidence="5" id="KW-1185">Reference proteome</keyword>